<gene>
    <name evidence="1" type="ORF">CYMTET_42383</name>
</gene>
<comment type="caution">
    <text evidence="1">The sequence shown here is derived from an EMBL/GenBank/DDBJ whole genome shotgun (WGS) entry which is preliminary data.</text>
</comment>
<sequence length="205" mass="22503">MEAYELLEMLHEHGITGPVSRATLPGIFLSGLSPELHARVHKELMGKVDFNQATRPTGWESELLRIYVEQATLEERKNPNRLKATGDESPCPLALLTEYLHEPDLEQCNALPTTALPILLEPNMTSQINPEKGISTPLKLQTGLQLFPSSKVLLMTQNPALLLPSLRVEVTVTRSVVARDDTDDVTDYAPNTAVGDTVAVVLEGD</sequence>
<accession>A0AAE0F2P1</accession>
<protein>
    <submittedName>
        <fullName evidence="1">Uncharacterized protein</fullName>
    </submittedName>
</protein>
<evidence type="ECO:0000313" key="2">
    <source>
        <dbReference type="Proteomes" id="UP001190700"/>
    </source>
</evidence>
<dbReference type="AlphaFoldDB" id="A0AAE0F2P1"/>
<dbReference type="EMBL" id="LGRX02028382">
    <property type="protein sequence ID" value="KAK3248140.1"/>
    <property type="molecule type" value="Genomic_DNA"/>
</dbReference>
<reference evidence="1 2" key="1">
    <citation type="journal article" date="2015" name="Genome Biol. Evol.">
        <title>Comparative Genomics of a Bacterivorous Green Alga Reveals Evolutionary Causalities and Consequences of Phago-Mixotrophic Mode of Nutrition.</title>
        <authorList>
            <person name="Burns J.A."/>
            <person name="Paasch A."/>
            <person name="Narechania A."/>
            <person name="Kim E."/>
        </authorList>
    </citation>
    <scope>NUCLEOTIDE SEQUENCE [LARGE SCALE GENOMIC DNA]</scope>
    <source>
        <strain evidence="1 2">PLY_AMNH</strain>
    </source>
</reference>
<organism evidence="1 2">
    <name type="scientific">Cymbomonas tetramitiformis</name>
    <dbReference type="NCBI Taxonomy" id="36881"/>
    <lineage>
        <taxon>Eukaryota</taxon>
        <taxon>Viridiplantae</taxon>
        <taxon>Chlorophyta</taxon>
        <taxon>Pyramimonadophyceae</taxon>
        <taxon>Pyramimonadales</taxon>
        <taxon>Pyramimonadaceae</taxon>
        <taxon>Cymbomonas</taxon>
    </lineage>
</organism>
<dbReference type="Proteomes" id="UP001190700">
    <property type="component" value="Unassembled WGS sequence"/>
</dbReference>
<keyword evidence="2" id="KW-1185">Reference proteome</keyword>
<name>A0AAE0F2P1_9CHLO</name>
<proteinExistence type="predicted"/>
<evidence type="ECO:0000313" key="1">
    <source>
        <dbReference type="EMBL" id="KAK3248140.1"/>
    </source>
</evidence>